<evidence type="ECO:0000313" key="1">
    <source>
        <dbReference type="EMBL" id="QGG95073.1"/>
    </source>
</evidence>
<evidence type="ECO:0008006" key="3">
    <source>
        <dbReference type="Google" id="ProtNLM"/>
    </source>
</evidence>
<dbReference type="EMBL" id="CP045851">
    <property type="protein sequence ID" value="QGG95073.1"/>
    <property type="molecule type" value="Genomic_DNA"/>
</dbReference>
<protein>
    <recommendedName>
        <fullName evidence="3">Hsp20 family protein</fullName>
    </recommendedName>
</protein>
<dbReference type="Proteomes" id="UP000334019">
    <property type="component" value="Chromosome"/>
</dbReference>
<keyword evidence="2" id="KW-1185">Reference proteome</keyword>
<sequence>MADGLDLDEMIQRFRDRAHAVKSRPLPPIAGEERARFVRQAQLDYQDYAIIGDAEASLEDGILTLRIDLRHNAED</sequence>
<reference evidence="1 2" key="1">
    <citation type="submission" date="2019-11" db="EMBL/GenBank/DDBJ databases">
        <authorList>
            <person name="He Y."/>
        </authorList>
    </citation>
    <scope>NUCLEOTIDE SEQUENCE [LARGE SCALE GENOMIC DNA]</scope>
    <source>
        <strain evidence="1 2">SCSIO 58843</strain>
    </source>
</reference>
<proteinExistence type="predicted"/>
<organism evidence="1 2">
    <name type="scientific">Actinomarinicola tropica</name>
    <dbReference type="NCBI Taxonomy" id="2789776"/>
    <lineage>
        <taxon>Bacteria</taxon>
        <taxon>Bacillati</taxon>
        <taxon>Actinomycetota</taxon>
        <taxon>Acidimicrobiia</taxon>
        <taxon>Acidimicrobiales</taxon>
        <taxon>Iamiaceae</taxon>
        <taxon>Actinomarinicola</taxon>
    </lineage>
</organism>
<name>A0A5Q2RH51_9ACTN</name>
<gene>
    <name evidence="1" type="ORF">GH723_08110</name>
</gene>
<dbReference type="RefSeq" id="WP_153759181.1">
    <property type="nucleotide sequence ID" value="NZ_CP045851.1"/>
</dbReference>
<evidence type="ECO:0000313" key="2">
    <source>
        <dbReference type="Proteomes" id="UP000334019"/>
    </source>
</evidence>
<dbReference type="AlphaFoldDB" id="A0A5Q2RH51"/>
<dbReference type="KEGG" id="atq:GH723_08110"/>
<accession>A0A5Q2RH51</accession>